<protein>
    <recommendedName>
        <fullName evidence="7">Tricorn protease homolog</fullName>
        <ecNumber evidence="7">3.4.21.-</ecNumber>
    </recommendedName>
</protein>
<evidence type="ECO:0000256" key="3">
    <source>
        <dbReference type="ARBA" id="ARBA00022490"/>
    </source>
</evidence>
<evidence type="ECO:0000256" key="4">
    <source>
        <dbReference type="ARBA" id="ARBA00022670"/>
    </source>
</evidence>
<evidence type="ECO:0000256" key="5">
    <source>
        <dbReference type="ARBA" id="ARBA00022801"/>
    </source>
</evidence>
<dbReference type="PROSITE" id="PS50106">
    <property type="entry name" value="PDZ"/>
    <property type="match status" value="1"/>
</dbReference>
<dbReference type="Gene3D" id="3.90.226.10">
    <property type="entry name" value="2-enoyl-CoA Hydratase, Chain A, domain 1"/>
    <property type="match status" value="1"/>
</dbReference>
<dbReference type="SMART" id="SM00245">
    <property type="entry name" value="TSPc"/>
    <property type="match status" value="1"/>
</dbReference>
<dbReference type="Pfam" id="PF14684">
    <property type="entry name" value="Tricorn_C1"/>
    <property type="match status" value="1"/>
</dbReference>
<dbReference type="Gene3D" id="3.30.750.44">
    <property type="match status" value="1"/>
</dbReference>
<evidence type="ECO:0000256" key="1">
    <source>
        <dbReference type="ARBA" id="ARBA00004496"/>
    </source>
</evidence>
<feature type="active site" description="Charge relay system" evidence="8">
    <location>
        <position position="1022"/>
    </location>
</feature>
<proteinExistence type="inferred from homology"/>
<dbReference type="InterPro" id="IPR011042">
    <property type="entry name" value="6-blade_b-propeller_TolB-like"/>
</dbReference>
<dbReference type="PIRSF" id="PIRSF036421">
    <property type="entry name" value="Tricorn_protease"/>
    <property type="match status" value="1"/>
</dbReference>
<comment type="similarity">
    <text evidence="2 7">Belongs to the peptidase S41B family.</text>
</comment>
<reference evidence="11 12" key="1">
    <citation type="submission" date="2017-07" db="EMBL/GenBank/DDBJ databases">
        <authorList>
            <person name="Sun Z.S."/>
            <person name="Albrecht U."/>
            <person name="Echele G."/>
            <person name="Lee C.C."/>
        </authorList>
    </citation>
    <scope>NUCLEOTIDE SEQUENCE [LARGE SCALE GENOMIC DNA]</scope>
    <source>
        <strain evidence="12">type strain: KCTC 22618</strain>
    </source>
</reference>
<dbReference type="Pfam" id="PF26550">
    <property type="entry name" value="Tricorn_2nd"/>
    <property type="match status" value="1"/>
</dbReference>
<dbReference type="Gene3D" id="2.30.42.10">
    <property type="match status" value="1"/>
</dbReference>
<feature type="active site" description="Charge relay system" evidence="8">
    <location>
        <position position="743"/>
    </location>
</feature>
<keyword evidence="3 7" id="KW-0963">Cytoplasm</keyword>
<dbReference type="EMBL" id="LT899436">
    <property type="protein sequence ID" value="SNR16770.1"/>
    <property type="molecule type" value="Genomic_DNA"/>
</dbReference>
<dbReference type="GO" id="GO:0005737">
    <property type="term" value="C:cytoplasm"/>
    <property type="evidence" value="ECO:0007669"/>
    <property type="project" value="UniProtKB-SubCell"/>
</dbReference>
<evidence type="ECO:0000259" key="10">
    <source>
        <dbReference type="PROSITE" id="PS50106"/>
    </source>
</evidence>
<dbReference type="InterPro" id="IPR005151">
    <property type="entry name" value="Tail-specific_protease"/>
</dbReference>
<name>A0A238UED3_9FLAO</name>
<dbReference type="Pfam" id="PF03572">
    <property type="entry name" value="Peptidase_S41"/>
    <property type="match status" value="1"/>
</dbReference>
<evidence type="ECO:0000256" key="8">
    <source>
        <dbReference type="PIRSR" id="PIRSR036421-1"/>
    </source>
</evidence>
<comment type="subcellular location">
    <subcellularLocation>
        <location evidence="1 7">Cytoplasm</location>
    </subcellularLocation>
</comment>
<dbReference type="SUPFAM" id="SSF50156">
    <property type="entry name" value="PDZ domain-like"/>
    <property type="match status" value="1"/>
</dbReference>
<dbReference type="SUPFAM" id="SSF69304">
    <property type="entry name" value="Tricorn protease N-terminal domain"/>
    <property type="match status" value="1"/>
</dbReference>
<evidence type="ECO:0000256" key="2">
    <source>
        <dbReference type="ARBA" id="ARBA00008524"/>
    </source>
</evidence>
<dbReference type="InterPro" id="IPR012393">
    <property type="entry name" value="Tricorn_protease"/>
</dbReference>
<feature type="region of interest" description="Disordered" evidence="9">
    <location>
        <begin position="541"/>
        <end position="562"/>
    </location>
</feature>
<dbReference type="SUPFAM" id="SSF82171">
    <property type="entry name" value="DPP6 N-terminal domain-like"/>
    <property type="match status" value="1"/>
</dbReference>
<dbReference type="Pfam" id="PF26549">
    <property type="entry name" value="Tricorn_N"/>
    <property type="match status" value="1"/>
</dbReference>
<dbReference type="GO" id="GO:0006508">
    <property type="term" value="P:proteolysis"/>
    <property type="evidence" value="ECO:0007669"/>
    <property type="project" value="UniProtKB-UniRule"/>
</dbReference>
<organism evidence="11 12">
    <name type="scientific">Tenacibaculum jejuense</name>
    <dbReference type="NCBI Taxonomy" id="584609"/>
    <lineage>
        <taxon>Bacteria</taxon>
        <taxon>Pseudomonadati</taxon>
        <taxon>Bacteroidota</taxon>
        <taxon>Flavobacteriia</taxon>
        <taxon>Flavobacteriales</taxon>
        <taxon>Flavobacteriaceae</taxon>
        <taxon>Tenacibaculum</taxon>
    </lineage>
</organism>
<dbReference type="CDD" id="cd07562">
    <property type="entry name" value="Peptidase_S41_TRI"/>
    <property type="match status" value="1"/>
</dbReference>
<sequence length="1060" mass="119068">MNLKQTTLLVLLTFIGVTSIQGQLIRKPAISPNANEIAFSYYGDIWVYDLNTKGAKRLTINKAYETDPIWNKSGNEIAFSSDRKGNSNIFVTSTNGGVPKQLTYYPASNTPTSWGKDGNIIFTTKRIFAGPEWDQQMYTVNAKGGTPTRLLNAYGEMATASPDGKLIAFTKGACRIAREDYSGSAQRDIWIYNTATKKYIQITTSNKNDHSPAWDAEGNLYYVGAESGRYNIYKQKLISDGQVDGTKQKLTSLSKNGVRSYSVSNNGTIVYTSGISVFQLKNGSSSKLTMNISSDNRINDETSRTTTRGIGNFAISPNGKMAAVAIDGEIFVKENNKEKKRTNNVSKDPYSDKSVGWFDDKTVVFLSDRDGLFQLYKVTSADDKVGIERSLKIKNEKLTSAKEDIQGFIISPDQKKIAYQVGRGKLIIADIEDGKLKNKETFVDTWSAPQGVSWSPDSKYIAYSQTDLDFDTEIFIQSVADKSKKMNVSMHPRNDINPVWSPDGKKLAFLSNRNDINYDVWMVWLQKEDWEKSRIDHEEGDYYKEEDEKKSKDAKKDAAKKTKKPKKKSVVVKIDEERIFDRLVQVTSLSDDEFSLAFSGDSNFMYYSATDPSSKRRNLYKIKWDGSKPKAIKGGSRAGGFSLQKGKLYFTAGGVLKELNTKSDRITVYPHKATYTKYRGKINEQVFNEGIRALTAGFYDPNFHGYDWNGLVKRYKPWVLSATTDQDYSYMFNLLLGQLNASHMGYRSFTPPNPSDKIGLLGLDVTDTSNGAKVNYVLPNSVSDKSKSKLNVGDVITHVNGIEVPKRESFYKALKNTINTETLLTLSSGKEVVLRPQRNLRRLQYEEWIRSRKKLVDEYSNGQLGYIHIQGMNQPSFERFERELKASGYGKKGIVIDVRYNGGGWTTDRLMAVLNVKQHAYTVPRGATKSLKNHKKFEKHYPYNERAILSVNTKPVVALCNENSYSNAEIFSHAFKNLGLGKLVGQPTFGAVISTGGAGLQNGFIRMPFRAWYVKQSGKNMENEAPAVPDYLVKNAPGWKDRGEDAQLKKAVEVLLQDIR</sequence>
<dbReference type="AlphaFoldDB" id="A0A238UED3"/>
<dbReference type="EC" id="3.4.21.-" evidence="7"/>
<evidence type="ECO:0000313" key="11">
    <source>
        <dbReference type="EMBL" id="SNR16770.1"/>
    </source>
</evidence>
<accession>A0A238UED3</accession>
<evidence type="ECO:0000256" key="9">
    <source>
        <dbReference type="SAM" id="MobiDB-lite"/>
    </source>
</evidence>
<dbReference type="GO" id="GO:0008236">
    <property type="term" value="F:serine-type peptidase activity"/>
    <property type="evidence" value="ECO:0007669"/>
    <property type="project" value="UniProtKB-UniRule"/>
</dbReference>
<keyword evidence="12" id="KW-1185">Reference proteome</keyword>
<dbReference type="InterPro" id="IPR028204">
    <property type="entry name" value="Tricorn_C1"/>
</dbReference>
<dbReference type="PANTHER" id="PTHR43253">
    <property type="entry name" value="TRICORN PROTEASE HOMOLOG 2-RELATED"/>
    <property type="match status" value="1"/>
</dbReference>
<gene>
    <name evidence="11" type="ORF">TJEJU_3114</name>
</gene>
<evidence type="ECO:0000313" key="12">
    <source>
        <dbReference type="Proteomes" id="UP000215214"/>
    </source>
</evidence>
<evidence type="ECO:0000256" key="6">
    <source>
        <dbReference type="ARBA" id="ARBA00022825"/>
    </source>
</evidence>
<feature type="active site" description="Nucleophile" evidence="8">
    <location>
        <position position="966"/>
    </location>
</feature>
<keyword evidence="5 7" id="KW-0378">Hydrolase</keyword>
<dbReference type="KEGG" id="tje:TJEJU_3114"/>
<keyword evidence="6 7" id="KW-0720">Serine protease</keyword>
<dbReference type="Gene3D" id="2.120.10.30">
    <property type="entry name" value="TolB, C-terminal domain"/>
    <property type="match status" value="1"/>
</dbReference>
<dbReference type="Gene3D" id="2.120.10.60">
    <property type="entry name" value="Tricorn protease N-terminal domain"/>
    <property type="match status" value="1"/>
</dbReference>
<dbReference type="InterPro" id="IPR036034">
    <property type="entry name" value="PDZ_sf"/>
</dbReference>
<dbReference type="InterPro" id="IPR029045">
    <property type="entry name" value="ClpP/crotonase-like_dom_sf"/>
</dbReference>
<comment type="function">
    <text evidence="7">Degrades oligopeptides.</text>
</comment>
<dbReference type="Proteomes" id="UP000215214">
    <property type="component" value="Chromosome TJEJU"/>
</dbReference>
<feature type="domain" description="PDZ" evidence="10">
    <location>
        <begin position="759"/>
        <end position="829"/>
    </location>
</feature>
<dbReference type="OrthoDB" id="9815657at2"/>
<keyword evidence="4 7" id="KW-0645">Protease</keyword>
<feature type="compositionally biased region" description="Basic and acidic residues" evidence="9">
    <location>
        <begin position="541"/>
        <end position="560"/>
    </location>
</feature>
<evidence type="ECO:0000256" key="7">
    <source>
        <dbReference type="PIRNR" id="PIRNR036421"/>
    </source>
</evidence>
<dbReference type="RefSeq" id="WP_095073548.1">
    <property type="nucleotide sequence ID" value="NZ_LT899436.1"/>
</dbReference>
<dbReference type="PANTHER" id="PTHR43253:SF1">
    <property type="entry name" value="TRICORN PROTEASE HOMOLOG 2-RELATED"/>
    <property type="match status" value="1"/>
</dbReference>
<dbReference type="SUPFAM" id="SSF52096">
    <property type="entry name" value="ClpP/crotonase"/>
    <property type="match status" value="1"/>
</dbReference>
<dbReference type="SMART" id="SM00228">
    <property type="entry name" value="PDZ"/>
    <property type="match status" value="1"/>
</dbReference>
<dbReference type="InterPro" id="IPR001478">
    <property type="entry name" value="PDZ"/>
</dbReference>